<accession>A0ABT6BDU6</accession>
<protein>
    <submittedName>
        <fullName evidence="1">Uncharacterized protein</fullName>
    </submittedName>
</protein>
<comment type="caution">
    <text evidence="1">The sequence shown here is derived from an EMBL/GenBank/DDBJ whole genome shotgun (WGS) entry which is preliminary data.</text>
</comment>
<reference evidence="1 2" key="1">
    <citation type="journal article" date="2024" name="Curr. Microbiol.">
        <title>Luteibacter sahnii sp. nov., A Novel Yellow-Colored Xanthomonadin Pigment Producing Probiotic Bacterium from Healthy Rice Seed Microbiome.</title>
        <authorList>
            <person name="Jaiswal G."/>
            <person name="Rana R."/>
            <person name="Nayak P.K."/>
            <person name="Chouhan R."/>
            <person name="Gandhi S.G."/>
            <person name="Patel H.K."/>
            <person name="Patil P.B."/>
        </authorList>
    </citation>
    <scope>NUCLEOTIDE SEQUENCE [LARGE SCALE GENOMIC DNA]</scope>
    <source>
        <strain evidence="1 2">PPL201</strain>
    </source>
</reference>
<keyword evidence="2" id="KW-1185">Reference proteome</keyword>
<gene>
    <name evidence="1" type="ORF">P3W24_15110</name>
</gene>
<name>A0ABT6BDU6_9GAMM</name>
<dbReference type="Proteomes" id="UP001528850">
    <property type="component" value="Unassembled WGS sequence"/>
</dbReference>
<organism evidence="1 2">
    <name type="scientific">Luteibacter sahnii</name>
    <dbReference type="NCBI Taxonomy" id="3021977"/>
    <lineage>
        <taxon>Bacteria</taxon>
        <taxon>Pseudomonadati</taxon>
        <taxon>Pseudomonadota</taxon>
        <taxon>Gammaproteobacteria</taxon>
        <taxon>Lysobacterales</taxon>
        <taxon>Rhodanobacteraceae</taxon>
        <taxon>Luteibacter</taxon>
    </lineage>
</organism>
<proteinExistence type="predicted"/>
<evidence type="ECO:0000313" key="1">
    <source>
        <dbReference type="EMBL" id="MDF4026301.1"/>
    </source>
</evidence>
<dbReference type="RefSeq" id="WP_320551389.1">
    <property type="nucleotide sequence ID" value="NZ_JAQLOK010000003.1"/>
</dbReference>
<dbReference type="EMBL" id="JARJJS010000004">
    <property type="protein sequence ID" value="MDF4026301.1"/>
    <property type="molecule type" value="Genomic_DNA"/>
</dbReference>
<evidence type="ECO:0000313" key="2">
    <source>
        <dbReference type="Proteomes" id="UP001528850"/>
    </source>
</evidence>
<sequence>MKKWKRFFPDRNQIEALGTIKAGVYCIDTNANPEWASVYLPTRTGEWIALTWNYFDIEFKFETYGVSIELVQRAPTTLVDAGNIGEFEHIDFYAKTEWTRPAVPGEVPSDFEQIIEAAGRLDEVPTDAISVGTSLHAVVFRSIGGDSDVMICIDDDARFSLKAMVGSQGIEAIRQTCDVFNSVELISWEPPV</sequence>